<evidence type="ECO:0000256" key="4">
    <source>
        <dbReference type="ARBA" id="ARBA00022737"/>
    </source>
</evidence>
<sequence length="967" mass="105370">MSLSHISVRGAREHNLKDVSVDIPRDTLTVITGLSGSGKSSLAFDTIYAEGQRRYVESLSAYARQFLELMQKPDVDHIEGLSPAISIEQKTTSRNPRSTVATVTEIYDYMRLLWARVGIPYSPATGEPIAAQQVSQMVDRVMALPEGTRLYLLAPVVRGRKGEYRKELAEWQKAGFTRVRIDGTIHEIDEAPALDKKYKHDIEVVVDRLVVRDDIAGRLADSFEQALKLADGLAYVDPADPVEPRTPESVVLGDHAPPGRIVFSEKFACPVSGFTISEIEPRLFSFNAPQGACPACDGLGEKLIFDEDLVVPNHALSIKKGAVVPWAKSNPPSPYYMQVLGSLAKAFDFALDTPWADLPEEVRRTILHGTKGKPVTLTFVDGRKSYDVKKPFEGVIGNLNRRMLQTESAWMKEELGKYQSSQPCETCHGARLKPEALAVKVAMQDISHATRLSVVDALAFFTDLPNHLGDQQRAIAERILKEIVERLGFLNNVGLDYLNLDRTSGTLSGGESQRIRLASQIGSGLSGVLYVLDEPSIGLHQRDNDMLLATLRRLRDLGNTVLVVEHDEDAIRTADYVIDMGPGAGVHGGEIVAQGTLKQLLKSKTSVTADYLTGKREVPVPAKRRKGSGKKLTVHNATANNLKGVTASIPLGTFTCITGVSGSGKSSFTLDTLYAAAARELNGARILAGKHDKVTGLNHLDKVIDIDQSPIGRTPRSNPATYTGAFTQIRDWFAGLPESLARGYKPGRFSFNVKGGRCEACQGDGVLKIEMHFLPDVYVTCDVCHGQRYNRETLEVKFKGHSIADVLDMTVEDAAEFFKAVPPIRDKMAMLVEVGLGYIKVGQQATTLSGGEAQRVKLAKELSRRATGSTLYILDEPTTGLHFEDVRKLLEVLHALVEQGNSVVVIEHNLDVIKTADWVIDLGPEGGVKGGEIVAEGVPETVAGVSGSFTGRYLAPLLGKREAVAAE</sequence>
<keyword evidence="7 17" id="KW-0228">DNA excision</keyword>
<accession>A0ABX1CK09</accession>
<dbReference type="RefSeq" id="WP_168133766.1">
    <property type="nucleotide sequence ID" value="NZ_JAAVJH010000003.1"/>
</dbReference>
<feature type="zinc finger region" description="C4-type" evidence="17">
    <location>
        <begin position="758"/>
        <end position="784"/>
    </location>
</feature>
<keyword evidence="5 17" id="KW-0547">Nucleotide-binding</keyword>
<keyword evidence="19" id="KW-0378">Hydrolase</keyword>
<comment type="caution">
    <text evidence="17">Lacks conserved residue(s) required for the propagation of feature annotation.</text>
</comment>
<keyword evidence="11 17" id="KW-0267">Excision nuclease</keyword>
<dbReference type="InterPro" id="IPR041552">
    <property type="entry name" value="UvrA_DNA-bd"/>
</dbReference>
<dbReference type="Gene3D" id="3.30.190.20">
    <property type="match status" value="1"/>
</dbReference>
<evidence type="ECO:0000256" key="17">
    <source>
        <dbReference type="HAMAP-Rule" id="MF_00205"/>
    </source>
</evidence>
<evidence type="ECO:0000256" key="1">
    <source>
        <dbReference type="ARBA" id="ARBA00004496"/>
    </source>
</evidence>
<dbReference type="GO" id="GO:0016787">
    <property type="term" value="F:hydrolase activity"/>
    <property type="evidence" value="ECO:0007669"/>
    <property type="project" value="UniProtKB-KW"/>
</dbReference>
<evidence type="ECO:0000256" key="5">
    <source>
        <dbReference type="ARBA" id="ARBA00022741"/>
    </source>
</evidence>
<dbReference type="HAMAP" id="MF_00205">
    <property type="entry name" value="UvrA"/>
    <property type="match status" value="1"/>
</dbReference>
<dbReference type="EMBL" id="JAAVJH010000003">
    <property type="protein sequence ID" value="NJR78253.1"/>
    <property type="molecule type" value="Genomic_DNA"/>
</dbReference>
<comment type="similarity">
    <text evidence="14 17">Belongs to the ABC transporter superfamily. UvrA family.</text>
</comment>
<dbReference type="SUPFAM" id="SSF52540">
    <property type="entry name" value="P-loop containing nucleoside triphosphate hydrolases"/>
    <property type="match status" value="2"/>
</dbReference>
<reference evidence="19 20" key="1">
    <citation type="submission" date="2020-03" db="EMBL/GenBank/DDBJ databases">
        <authorList>
            <person name="Wang L."/>
            <person name="He N."/>
            <person name="Li Y."/>
            <person name="Fang Y."/>
            <person name="Zhang F."/>
        </authorList>
    </citation>
    <scope>NUCLEOTIDE SEQUENCE [LARGE SCALE GENOMIC DNA]</scope>
    <source>
        <strain evidence="19 20">36D10-4-7</strain>
    </source>
</reference>
<dbReference type="InterPro" id="IPR004602">
    <property type="entry name" value="UvrA"/>
</dbReference>
<feature type="domain" description="ABC transporter" evidence="18">
    <location>
        <begin position="357"/>
        <end position="613"/>
    </location>
</feature>
<keyword evidence="6 17" id="KW-0227">DNA damage</keyword>
<dbReference type="InterPro" id="IPR003439">
    <property type="entry name" value="ABC_transporter-like_ATP-bd"/>
</dbReference>
<comment type="subcellular location">
    <subcellularLocation>
        <location evidence="1 17">Cytoplasm</location>
    </subcellularLocation>
</comment>
<evidence type="ECO:0000313" key="20">
    <source>
        <dbReference type="Proteomes" id="UP000732399"/>
    </source>
</evidence>
<evidence type="ECO:0000256" key="2">
    <source>
        <dbReference type="ARBA" id="ARBA00022490"/>
    </source>
</evidence>
<dbReference type="InterPro" id="IPR027417">
    <property type="entry name" value="P-loop_NTPase"/>
</dbReference>
<dbReference type="Pfam" id="PF17755">
    <property type="entry name" value="UvrA_DNA-bind"/>
    <property type="match status" value="1"/>
</dbReference>
<feature type="binding site" evidence="17">
    <location>
        <begin position="33"/>
        <end position="40"/>
    </location>
    <ligand>
        <name>ATP</name>
        <dbReference type="ChEBI" id="CHEBI:30616"/>
    </ligand>
</feature>
<dbReference type="CDD" id="cd03270">
    <property type="entry name" value="ABC_UvrA_I"/>
    <property type="match status" value="1"/>
</dbReference>
<dbReference type="Gene3D" id="3.40.50.300">
    <property type="entry name" value="P-loop containing nucleotide triphosphate hydrolases"/>
    <property type="match status" value="3"/>
</dbReference>
<evidence type="ECO:0000256" key="12">
    <source>
        <dbReference type="ARBA" id="ARBA00023125"/>
    </source>
</evidence>
<keyword evidence="2 17" id="KW-0963">Cytoplasm</keyword>
<gene>
    <name evidence="17 19" type="primary">uvrA</name>
    <name evidence="19" type="ORF">HBH26_06430</name>
</gene>
<dbReference type="PROSITE" id="PS50893">
    <property type="entry name" value="ABC_TRANSPORTER_2"/>
    <property type="match status" value="2"/>
</dbReference>
<keyword evidence="10 17" id="KW-0067">ATP-binding</keyword>
<organism evidence="19 20">
    <name type="scientific">Sphingomonas corticis</name>
    <dbReference type="NCBI Taxonomy" id="2722791"/>
    <lineage>
        <taxon>Bacteria</taxon>
        <taxon>Pseudomonadati</taxon>
        <taxon>Pseudomonadota</taxon>
        <taxon>Alphaproteobacteria</taxon>
        <taxon>Sphingomonadales</taxon>
        <taxon>Sphingomonadaceae</taxon>
        <taxon>Sphingomonas</taxon>
    </lineage>
</organism>
<evidence type="ECO:0000259" key="18">
    <source>
        <dbReference type="PROSITE" id="PS50893"/>
    </source>
</evidence>
<evidence type="ECO:0000256" key="11">
    <source>
        <dbReference type="ARBA" id="ARBA00022881"/>
    </source>
</evidence>
<keyword evidence="4 17" id="KW-0677">Repeat</keyword>
<keyword evidence="12 17" id="KW-0238">DNA-binding</keyword>
<evidence type="ECO:0000256" key="7">
    <source>
        <dbReference type="ARBA" id="ARBA00022769"/>
    </source>
</evidence>
<dbReference type="NCBIfam" id="TIGR00630">
    <property type="entry name" value="uvra"/>
    <property type="match status" value="1"/>
</dbReference>
<keyword evidence="13 17" id="KW-0234">DNA repair</keyword>
<evidence type="ECO:0000256" key="15">
    <source>
        <dbReference type="ARBA" id="ARBA00039316"/>
    </source>
</evidence>
<evidence type="ECO:0000256" key="9">
    <source>
        <dbReference type="ARBA" id="ARBA00022833"/>
    </source>
</evidence>
<dbReference type="PANTHER" id="PTHR43152:SF3">
    <property type="entry name" value="UVRABC SYSTEM PROTEIN A"/>
    <property type="match status" value="1"/>
</dbReference>
<keyword evidence="20" id="KW-1185">Reference proteome</keyword>
<dbReference type="Gene3D" id="1.20.1580.10">
    <property type="entry name" value="ABC transporter ATPase like domain"/>
    <property type="match status" value="3"/>
</dbReference>
<protein>
    <recommendedName>
        <fullName evidence="15 17">UvrABC system protein A</fullName>
        <shortName evidence="17">UvrA protein</shortName>
    </recommendedName>
    <alternativeName>
        <fullName evidence="16 17">Excinuclease ABC subunit A</fullName>
    </alternativeName>
</protein>
<feature type="binding site" evidence="17">
    <location>
        <begin position="659"/>
        <end position="666"/>
    </location>
    <ligand>
        <name>ATP</name>
        <dbReference type="ChEBI" id="CHEBI:30616"/>
    </ligand>
</feature>
<comment type="subunit">
    <text evidence="17">Forms a heterotetramer with UvrB during the search for lesions.</text>
</comment>
<evidence type="ECO:0000256" key="3">
    <source>
        <dbReference type="ARBA" id="ARBA00022723"/>
    </source>
</evidence>
<evidence type="ECO:0000313" key="19">
    <source>
        <dbReference type="EMBL" id="NJR78253.1"/>
    </source>
</evidence>
<dbReference type="Gene3D" id="1.10.8.280">
    <property type="entry name" value="ABC transporter ATPase domain-like"/>
    <property type="match status" value="1"/>
</dbReference>
<keyword evidence="8 17" id="KW-0863">Zinc-finger</keyword>
<evidence type="ECO:0000256" key="13">
    <source>
        <dbReference type="ARBA" id="ARBA00023204"/>
    </source>
</evidence>
<dbReference type="NCBIfam" id="NF001503">
    <property type="entry name" value="PRK00349.1"/>
    <property type="match status" value="1"/>
</dbReference>
<evidence type="ECO:0000256" key="14">
    <source>
        <dbReference type="ARBA" id="ARBA00038000"/>
    </source>
</evidence>
<comment type="caution">
    <text evidence="19">The sequence shown here is derived from an EMBL/GenBank/DDBJ whole genome shotgun (WGS) entry which is preliminary data.</text>
</comment>
<dbReference type="PANTHER" id="PTHR43152">
    <property type="entry name" value="UVRABC SYSTEM PROTEIN A"/>
    <property type="match status" value="1"/>
</dbReference>
<proteinExistence type="inferred from homology"/>
<dbReference type="InterPro" id="IPR041102">
    <property type="entry name" value="UvrA_inter"/>
</dbReference>
<comment type="function">
    <text evidence="17">The UvrABC repair system catalyzes the recognition and processing of DNA lesions. UvrA is an ATPase and a DNA-binding protein. A damage recognition complex composed of 2 UvrA and 2 UvrB subunits scans DNA for abnormalities. When the presence of a lesion has been verified by UvrB, the UvrA molecules dissociate.</text>
</comment>
<dbReference type="CDD" id="cd03271">
    <property type="entry name" value="ABC_UvrA_II"/>
    <property type="match status" value="1"/>
</dbReference>
<keyword evidence="3 17" id="KW-0479">Metal-binding</keyword>
<dbReference type="InterPro" id="IPR017871">
    <property type="entry name" value="ABC_transporter-like_CS"/>
</dbReference>
<dbReference type="Pfam" id="PF17760">
    <property type="entry name" value="UvrA_inter"/>
    <property type="match status" value="1"/>
</dbReference>
<keyword evidence="9 17" id="KW-0862">Zinc</keyword>
<feature type="domain" description="ABC transporter" evidence="18">
    <location>
        <begin position="623"/>
        <end position="955"/>
    </location>
</feature>
<evidence type="ECO:0000256" key="6">
    <source>
        <dbReference type="ARBA" id="ARBA00022763"/>
    </source>
</evidence>
<evidence type="ECO:0000256" key="8">
    <source>
        <dbReference type="ARBA" id="ARBA00022771"/>
    </source>
</evidence>
<dbReference type="PROSITE" id="PS00211">
    <property type="entry name" value="ABC_TRANSPORTER_1"/>
    <property type="match status" value="2"/>
</dbReference>
<keyword evidence="17" id="KW-0742">SOS response</keyword>
<evidence type="ECO:0000256" key="10">
    <source>
        <dbReference type="ARBA" id="ARBA00022840"/>
    </source>
</evidence>
<evidence type="ECO:0000256" key="16">
    <source>
        <dbReference type="ARBA" id="ARBA00042156"/>
    </source>
</evidence>
<name>A0ABX1CK09_9SPHN</name>
<dbReference type="Proteomes" id="UP000732399">
    <property type="component" value="Unassembled WGS sequence"/>
</dbReference>